<dbReference type="Proteomes" id="UP001595698">
    <property type="component" value="Unassembled WGS sequence"/>
</dbReference>
<dbReference type="SUPFAM" id="SSF50978">
    <property type="entry name" value="WD40 repeat-like"/>
    <property type="match status" value="1"/>
</dbReference>
<keyword evidence="1" id="KW-0853">WD repeat</keyword>
<evidence type="ECO:0000313" key="3">
    <source>
        <dbReference type="Proteomes" id="UP001595698"/>
    </source>
</evidence>
<comment type="caution">
    <text evidence="2">The sequence shown here is derived from an EMBL/GenBank/DDBJ whole genome shotgun (WGS) entry which is preliminary data.</text>
</comment>
<keyword evidence="3" id="KW-1185">Reference proteome</keyword>
<evidence type="ECO:0000313" key="2">
    <source>
        <dbReference type="EMBL" id="MFC3984388.1"/>
    </source>
</evidence>
<dbReference type="Gene3D" id="2.130.10.10">
    <property type="entry name" value="YVTN repeat-like/Quinoprotein amine dehydrogenase"/>
    <property type="match status" value="1"/>
</dbReference>
<reference evidence="3" key="1">
    <citation type="journal article" date="2019" name="Int. J. Syst. Evol. Microbiol.">
        <title>The Global Catalogue of Microorganisms (GCM) 10K type strain sequencing project: providing services to taxonomists for standard genome sequencing and annotation.</title>
        <authorList>
            <consortium name="The Broad Institute Genomics Platform"/>
            <consortium name="The Broad Institute Genome Sequencing Center for Infectious Disease"/>
            <person name="Wu L."/>
            <person name="Ma J."/>
        </authorList>
    </citation>
    <scope>NUCLEOTIDE SEQUENCE [LARGE SCALE GENOMIC DNA]</scope>
    <source>
        <strain evidence="3">TBRC 7912</strain>
    </source>
</reference>
<organism evidence="2 3">
    <name type="scientific">Streptosporangium jomthongense</name>
    <dbReference type="NCBI Taxonomy" id="1193683"/>
    <lineage>
        <taxon>Bacteria</taxon>
        <taxon>Bacillati</taxon>
        <taxon>Actinomycetota</taxon>
        <taxon>Actinomycetes</taxon>
        <taxon>Streptosporangiales</taxon>
        <taxon>Streptosporangiaceae</taxon>
        <taxon>Streptosporangium</taxon>
    </lineage>
</organism>
<feature type="non-terminal residue" evidence="2">
    <location>
        <position position="1"/>
    </location>
</feature>
<dbReference type="PROSITE" id="PS50294">
    <property type="entry name" value="WD_REPEATS_REGION"/>
    <property type="match status" value="1"/>
</dbReference>
<dbReference type="PANTHER" id="PTHR19879">
    <property type="entry name" value="TRANSCRIPTION INITIATION FACTOR TFIID"/>
    <property type="match status" value="1"/>
</dbReference>
<proteinExistence type="predicted"/>
<dbReference type="InterPro" id="IPR001680">
    <property type="entry name" value="WD40_rpt"/>
</dbReference>
<dbReference type="PROSITE" id="PS50082">
    <property type="entry name" value="WD_REPEATS_2"/>
    <property type="match status" value="1"/>
</dbReference>
<accession>A0ABV8F6V4</accession>
<dbReference type="RefSeq" id="WP_386194168.1">
    <property type="nucleotide sequence ID" value="NZ_JBHSBC010000034.1"/>
</dbReference>
<dbReference type="SMART" id="SM00320">
    <property type="entry name" value="WD40"/>
    <property type="match status" value="2"/>
</dbReference>
<name>A0ABV8F6V4_9ACTN</name>
<evidence type="ECO:0000256" key="1">
    <source>
        <dbReference type="PROSITE-ProRule" id="PRU00221"/>
    </source>
</evidence>
<feature type="repeat" description="WD" evidence="1">
    <location>
        <begin position="1"/>
        <end position="32"/>
    </location>
</feature>
<dbReference type="InterPro" id="IPR036322">
    <property type="entry name" value="WD40_repeat_dom_sf"/>
</dbReference>
<sequence>LTGHTGGVNAVAISSDGSWLASASDDGSVRIWAISDDPSCIAVVRGETAMFGLCWSEPNIVIAGGARGISIFKLSTPSGRGALSRS</sequence>
<dbReference type="PANTHER" id="PTHR19879:SF1">
    <property type="entry name" value="CANNONBALL-RELATED"/>
    <property type="match status" value="1"/>
</dbReference>
<dbReference type="InterPro" id="IPR015943">
    <property type="entry name" value="WD40/YVTN_repeat-like_dom_sf"/>
</dbReference>
<protein>
    <submittedName>
        <fullName evidence="2">WD40 repeat domain-containing protein</fullName>
    </submittedName>
</protein>
<gene>
    <name evidence="2" type="ORF">ACFOYY_29915</name>
</gene>
<dbReference type="Pfam" id="PF00400">
    <property type="entry name" value="WD40"/>
    <property type="match status" value="1"/>
</dbReference>
<dbReference type="EMBL" id="JBHSBC010000034">
    <property type="protein sequence ID" value="MFC3984388.1"/>
    <property type="molecule type" value="Genomic_DNA"/>
</dbReference>